<dbReference type="EMBL" id="JAHFYH010000152">
    <property type="protein sequence ID" value="KAH0210927.1"/>
    <property type="molecule type" value="Genomic_DNA"/>
</dbReference>
<evidence type="ECO:0000313" key="5">
    <source>
        <dbReference type="Proteomes" id="UP000767238"/>
    </source>
</evidence>
<evidence type="ECO:0000256" key="2">
    <source>
        <dbReference type="ARBA" id="ARBA00023216"/>
    </source>
</evidence>
<evidence type="ECO:0000256" key="3">
    <source>
        <dbReference type="SAM" id="MobiDB-lite"/>
    </source>
</evidence>
<dbReference type="PANTHER" id="PTHR42905">
    <property type="entry name" value="PHOSPHOENOLPYRUVATE CARBOXYLASE"/>
    <property type="match status" value="1"/>
</dbReference>
<dbReference type="InterPro" id="IPR018502">
    <property type="entry name" value="Annexin_repeat"/>
</dbReference>
<dbReference type="InterPro" id="IPR037104">
    <property type="entry name" value="Annexin_sf"/>
</dbReference>
<name>A0A9P8G6M3_AURME</name>
<dbReference type="Gene3D" id="1.10.220.10">
    <property type="entry name" value="Annexin"/>
    <property type="match status" value="3"/>
</dbReference>
<feature type="region of interest" description="Disordered" evidence="3">
    <location>
        <begin position="496"/>
        <end position="527"/>
    </location>
</feature>
<dbReference type="GO" id="GO:0003824">
    <property type="term" value="F:catalytic activity"/>
    <property type="evidence" value="ECO:0007669"/>
    <property type="project" value="InterPro"/>
</dbReference>
<accession>A0A9P8G6M3</accession>
<feature type="region of interest" description="Disordered" evidence="3">
    <location>
        <begin position="396"/>
        <end position="429"/>
    </location>
</feature>
<gene>
    <name evidence="4" type="ORF">KCV03_g9891</name>
</gene>
<sequence length="796" mass="88876">MERSNKSGPRKFREALKNGHCLIGPGVFDGISARVASTIGFDFLYLAGSGATGSFVGEPDLSTMTATEFATIGGMMVQHTDLPVIADADTGFGGPLNIARTVRLYEHAGVAGCHIEDQVFPKRCGQLKGKDVVDLQVYLERIRSAVMARVDPDFVIIARTDARQATRYGGEKAGREAFEEGVKRLKAALDAGADMAFMESPRTEEECSELVRALAPKPVLINVLPQGLTPALTTADCQKLGFAAAIYPCTGFIPAMLAMQSSYSALKNEGTDLHHCKGKRIQDFFEQVGLKESFDFDTMIENYSKEEVEHTIARRAQGPNRLRKTHNITPDRPAEYVYAHTPASVPRHITPVVTMPPMPSDFDHEYIVNPGSGLRSDGQHLPYPVVGQLPYPTVPQEIDMGDYKDLPPHERPGPGAEKQSQTPLKARTVDVTPVISKQTNLGLNVRMGCLSVGGNSPDTAGTLPPPSPLLEAYLGTYHSVSPMISPMRLPSNSNLDKLYSFSPGPSSDGKHHRRSRSSTSKIDFISSGTTLEPKKRARLYDAEKDALALDEAISHHRIDVDTICKILPNLTHDQILELRKEYKKHVKVQSRGINIAKHMKMKPSGNFGKAVSRHEKLIESLMGRSNAEIRQITESFKDERYNNHLVRCMEKELKPDKFRVAVLTALEARRQEENEVYPRQYVDKDVDVDVLNRCLTAKEGGESTMLEIVAEVNCHRPARDALLLRHAIDDISTHNWDEELRYELLISRLMRLQWDHAHLARVRREYVKKYYKKLNHDIENATRGDFRDFVYESCKA</sequence>
<comment type="caution">
    <text evidence="4">The sequence shown here is derived from an EMBL/GenBank/DDBJ whole genome shotgun (WGS) entry which is preliminary data.</text>
</comment>
<dbReference type="Pfam" id="PF00191">
    <property type="entry name" value="Annexin"/>
    <property type="match status" value="1"/>
</dbReference>
<organism evidence="4 5">
    <name type="scientific">Aureobasidium melanogenum</name>
    <name type="common">Aureobasidium pullulans var. melanogenum</name>
    <dbReference type="NCBI Taxonomy" id="46634"/>
    <lineage>
        <taxon>Eukaryota</taxon>
        <taxon>Fungi</taxon>
        <taxon>Dikarya</taxon>
        <taxon>Ascomycota</taxon>
        <taxon>Pezizomycotina</taxon>
        <taxon>Dothideomycetes</taxon>
        <taxon>Dothideomycetidae</taxon>
        <taxon>Dothideales</taxon>
        <taxon>Saccotheciaceae</taxon>
        <taxon>Aureobasidium</taxon>
    </lineage>
</organism>
<dbReference type="Proteomes" id="UP000767238">
    <property type="component" value="Unassembled WGS sequence"/>
</dbReference>
<protein>
    <submittedName>
        <fullName evidence="4">Annexin</fullName>
    </submittedName>
</protein>
<reference evidence="4" key="1">
    <citation type="journal article" date="2021" name="J Fungi (Basel)">
        <title>Virulence traits and population genomics of the black yeast Aureobasidium melanogenum.</title>
        <authorList>
            <person name="Cernosa A."/>
            <person name="Sun X."/>
            <person name="Gostincar C."/>
            <person name="Fang C."/>
            <person name="Gunde-Cimerman N."/>
            <person name="Song Z."/>
        </authorList>
    </citation>
    <scope>NUCLEOTIDE SEQUENCE</scope>
    <source>
        <strain evidence="4">EXF-8016</strain>
    </source>
</reference>
<dbReference type="GO" id="GO:0005544">
    <property type="term" value="F:calcium-dependent phospholipid binding"/>
    <property type="evidence" value="ECO:0007669"/>
    <property type="project" value="InterPro"/>
</dbReference>
<dbReference type="Pfam" id="PF13714">
    <property type="entry name" value="PEP_mutase"/>
    <property type="match status" value="1"/>
</dbReference>
<keyword evidence="2" id="KW-0041">Annexin</keyword>
<feature type="non-terminal residue" evidence="4">
    <location>
        <position position="796"/>
    </location>
</feature>
<dbReference type="InterPro" id="IPR040442">
    <property type="entry name" value="Pyrv_kinase-like_dom_sf"/>
</dbReference>
<keyword evidence="1" id="KW-0677">Repeat</keyword>
<dbReference type="AlphaFoldDB" id="A0A9P8G6M3"/>
<dbReference type="SUPFAM" id="SSF47874">
    <property type="entry name" value="Annexin"/>
    <property type="match status" value="1"/>
</dbReference>
<reference evidence="4" key="2">
    <citation type="submission" date="2021-08" db="EMBL/GenBank/DDBJ databases">
        <authorList>
            <person name="Gostincar C."/>
            <person name="Sun X."/>
            <person name="Song Z."/>
            <person name="Gunde-Cimerman N."/>
        </authorList>
    </citation>
    <scope>NUCLEOTIDE SEQUENCE</scope>
    <source>
        <strain evidence="4">EXF-8016</strain>
    </source>
</reference>
<dbReference type="SUPFAM" id="SSF51621">
    <property type="entry name" value="Phosphoenolpyruvate/pyruvate domain"/>
    <property type="match status" value="1"/>
</dbReference>
<dbReference type="PANTHER" id="PTHR42905:SF2">
    <property type="entry name" value="PHOSPHOENOLPYRUVATE CARBOXYLASE FAMILY PROTEIN"/>
    <property type="match status" value="1"/>
</dbReference>
<evidence type="ECO:0000256" key="1">
    <source>
        <dbReference type="ARBA" id="ARBA00022737"/>
    </source>
</evidence>
<proteinExistence type="predicted"/>
<dbReference type="GO" id="GO:0005509">
    <property type="term" value="F:calcium ion binding"/>
    <property type="evidence" value="ECO:0007669"/>
    <property type="project" value="InterPro"/>
</dbReference>
<dbReference type="Gene3D" id="3.20.20.60">
    <property type="entry name" value="Phosphoenolpyruvate-binding domains"/>
    <property type="match status" value="1"/>
</dbReference>
<dbReference type="InterPro" id="IPR015813">
    <property type="entry name" value="Pyrv/PenolPyrv_kinase-like_dom"/>
</dbReference>
<feature type="compositionally biased region" description="Basic and acidic residues" evidence="3">
    <location>
        <begin position="401"/>
        <end position="412"/>
    </location>
</feature>
<evidence type="ECO:0000313" key="4">
    <source>
        <dbReference type="EMBL" id="KAH0210927.1"/>
    </source>
</evidence>
<dbReference type="InterPro" id="IPR039556">
    <property type="entry name" value="ICL/PEPM"/>
</dbReference>
<dbReference type="CDD" id="cd00377">
    <property type="entry name" value="ICL_PEPM"/>
    <property type="match status" value="1"/>
</dbReference>